<proteinExistence type="inferred from homology"/>
<comment type="similarity">
    <text evidence="1">Belongs to the GerABKA family.</text>
</comment>
<dbReference type="Pfam" id="PF03323">
    <property type="entry name" value="GerA"/>
    <property type="match status" value="1"/>
</dbReference>
<comment type="caution">
    <text evidence="4">The sequence shown here is derived from an EMBL/GenBank/DDBJ whole genome shotgun (WGS) entry which is preliminary data.</text>
</comment>
<feature type="transmembrane region" description="Helical" evidence="3">
    <location>
        <begin position="303"/>
        <end position="325"/>
    </location>
</feature>
<evidence type="ECO:0000256" key="3">
    <source>
        <dbReference type="SAM" id="Phobius"/>
    </source>
</evidence>
<dbReference type="PANTHER" id="PTHR22550:SF5">
    <property type="entry name" value="LEUCINE ZIPPER PROTEIN 4"/>
    <property type="match status" value="1"/>
</dbReference>
<dbReference type="PANTHER" id="PTHR22550">
    <property type="entry name" value="SPORE GERMINATION PROTEIN"/>
    <property type="match status" value="1"/>
</dbReference>
<dbReference type="PIRSF" id="PIRSF005690">
    <property type="entry name" value="GerBA"/>
    <property type="match status" value="1"/>
</dbReference>
<dbReference type="EMBL" id="JBHTIU010000027">
    <property type="protein sequence ID" value="MFD0869042.1"/>
    <property type="molecule type" value="Genomic_DNA"/>
</dbReference>
<keyword evidence="2 3" id="KW-0472">Membrane</keyword>
<name>A0ABW3D9A1_9BACL</name>
<dbReference type="InterPro" id="IPR004995">
    <property type="entry name" value="Spore_Ger"/>
</dbReference>
<keyword evidence="5" id="KW-1185">Reference proteome</keyword>
<feature type="transmembrane region" description="Helical" evidence="3">
    <location>
        <begin position="425"/>
        <end position="453"/>
    </location>
</feature>
<feature type="transmembrane region" description="Helical" evidence="3">
    <location>
        <begin position="400"/>
        <end position="419"/>
    </location>
</feature>
<evidence type="ECO:0000313" key="5">
    <source>
        <dbReference type="Proteomes" id="UP001597120"/>
    </source>
</evidence>
<dbReference type="Proteomes" id="UP001597120">
    <property type="component" value="Unassembled WGS sequence"/>
</dbReference>
<keyword evidence="3" id="KW-1133">Transmembrane helix</keyword>
<dbReference type="InterPro" id="IPR050768">
    <property type="entry name" value="UPF0353/GerABKA_families"/>
</dbReference>
<sequence length="507" mass="57273">MNFYRYFRQQLLGKSKGKERNRTGWLPKQWNEQAIRMLFGSSADITIQVYRFGCRQQIKTVIVYCEGMANIQQVNEFVLPQLNRMLASSERLEDSFVSNPLLQLNEIKAAEDLLHHLFDGNMIIVFEEQEKLYFVDVADIPRRTPEESNTEVSIKGPRDGFTEDLSTNIALIRKRLKTPSLHHEQFRLGRRSHTKVSLLYLYDVARPDVVDEVRTRLNKIEVDGLLSNEQLEEALSDYSHSLFPLFDYIGRPDHVAAGLLRGRFVILIDGSPMAIIAPINLTTLLKTPEDMHLPFYYVALERFFRLIGISISIFLPGFWVALTAYDIDQLPFHLLATVSNSRIGLPLSSPMEAFLMIGLFEIFREAGVRLPKAVGQTVTVIGGLIVGDAAIRAGITSPTMLFVCAVTAVATFTLVNQSLSGSVSVIRIFVLICTSILGMYGFFISMFVIITYLSRLESFGLPYLAPISPLSPRDVLSGMLIKPRDHIDHRPKMLHTLDTTRKKGDSP</sequence>
<gene>
    <name evidence="4" type="ORF">ACFQ03_07760</name>
</gene>
<evidence type="ECO:0000256" key="2">
    <source>
        <dbReference type="ARBA" id="ARBA00023136"/>
    </source>
</evidence>
<accession>A0ABW3D9A1</accession>
<protein>
    <submittedName>
        <fullName evidence="4">Spore germination protein</fullName>
    </submittedName>
</protein>
<evidence type="ECO:0000313" key="4">
    <source>
        <dbReference type="EMBL" id="MFD0869042.1"/>
    </source>
</evidence>
<organism evidence="4 5">
    <name type="scientific">Paenibacillus residui</name>
    <dbReference type="NCBI Taxonomy" id="629724"/>
    <lineage>
        <taxon>Bacteria</taxon>
        <taxon>Bacillati</taxon>
        <taxon>Bacillota</taxon>
        <taxon>Bacilli</taxon>
        <taxon>Bacillales</taxon>
        <taxon>Paenibacillaceae</taxon>
        <taxon>Paenibacillus</taxon>
    </lineage>
</organism>
<keyword evidence="3" id="KW-0812">Transmembrane</keyword>
<dbReference type="RefSeq" id="WP_379287257.1">
    <property type="nucleotide sequence ID" value="NZ_JBHTIU010000027.1"/>
</dbReference>
<reference evidence="5" key="1">
    <citation type="journal article" date="2019" name="Int. J. Syst. Evol. Microbiol.">
        <title>The Global Catalogue of Microorganisms (GCM) 10K type strain sequencing project: providing services to taxonomists for standard genome sequencing and annotation.</title>
        <authorList>
            <consortium name="The Broad Institute Genomics Platform"/>
            <consortium name="The Broad Institute Genome Sequencing Center for Infectious Disease"/>
            <person name="Wu L."/>
            <person name="Ma J."/>
        </authorList>
    </citation>
    <scope>NUCLEOTIDE SEQUENCE [LARGE SCALE GENOMIC DNA]</scope>
    <source>
        <strain evidence="5">CCUG 57263</strain>
    </source>
</reference>
<evidence type="ECO:0000256" key="1">
    <source>
        <dbReference type="ARBA" id="ARBA00005278"/>
    </source>
</evidence>